<keyword evidence="1" id="KW-0175">Coiled coil</keyword>
<accession>A0A0A7EDA0</accession>
<proteinExistence type="predicted"/>
<dbReference type="KEGG" id="pseo:OM33_04685"/>
<evidence type="ECO:0000313" key="3">
    <source>
        <dbReference type="EMBL" id="AIY64518.1"/>
    </source>
</evidence>
<evidence type="ECO:0000256" key="1">
    <source>
        <dbReference type="SAM" id="Coils"/>
    </source>
</evidence>
<protein>
    <recommendedName>
        <fullName evidence="5">Agglutinin biogenesis protein MshI</fullName>
    </recommendedName>
</protein>
<dbReference type="EMBL" id="CP009888">
    <property type="protein sequence ID" value="AIY64518.1"/>
    <property type="molecule type" value="Genomic_DNA"/>
</dbReference>
<evidence type="ECO:0000256" key="2">
    <source>
        <dbReference type="SAM" id="Phobius"/>
    </source>
</evidence>
<name>A0A0A7EDA0_9GAMM</name>
<dbReference type="Pfam" id="PF05137">
    <property type="entry name" value="PilN"/>
    <property type="match status" value="1"/>
</dbReference>
<keyword evidence="2" id="KW-0472">Membrane</keyword>
<organism evidence="3 4">
    <name type="scientific">Pseudoalteromonas piratica</name>
    <dbReference type="NCBI Taxonomy" id="1348114"/>
    <lineage>
        <taxon>Bacteria</taxon>
        <taxon>Pseudomonadati</taxon>
        <taxon>Pseudomonadota</taxon>
        <taxon>Gammaproteobacteria</taxon>
        <taxon>Alteromonadales</taxon>
        <taxon>Pseudoalteromonadaceae</taxon>
        <taxon>Pseudoalteromonas</taxon>
    </lineage>
</organism>
<dbReference type="AlphaFoldDB" id="A0A0A7EDA0"/>
<dbReference type="RefSeq" id="WP_038639339.1">
    <property type="nucleotide sequence ID" value="NZ_CP009888.1"/>
</dbReference>
<evidence type="ECO:0008006" key="5">
    <source>
        <dbReference type="Google" id="ProtNLM"/>
    </source>
</evidence>
<dbReference type="eggNOG" id="COG3166">
    <property type="taxonomic scope" value="Bacteria"/>
</dbReference>
<evidence type="ECO:0000313" key="4">
    <source>
        <dbReference type="Proteomes" id="UP000030341"/>
    </source>
</evidence>
<dbReference type="InterPro" id="IPR007813">
    <property type="entry name" value="PilN"/>
</dbReference>
<dbReference type="OrthoDB" id="6876592at2"/>
<dbReference type="Proteomes" id="UP000030341">
    <property type="component" value="Chromosome 1"/>
</dbReference>
<dbReference type="HOGENOM" id="CLU_097502_1_0_6"/>
<dbReference type="STRING" id="1348114.OM33_04685"/>
<sequence length="201" mass="22963">MKTRINLYLDELKPKREFLTLANVALCWAALTTLLVLVIGVFNHLDKSSKEQMLVLQSQLDQRKAELAKAQKALEIKQDKSPHLSRIEKKKSEIEEKQRLLDFMLTKTEQAKFDYAQVMTDLAANTHSEVWLNEFRFVGEEITLVGAANHGAAIPEWLNGLKNSDYFSAKAFSLLQFEKQEQGVEFQVATKLEHLGGNDER</sequence>
<feature type="transmembrane region" description="Helical" evidence="2">
    <location>
        <begin position="21"/>
        <end position="42"/>
    </location>
</feature>
<keyword evidence="2" id="KW-0812">Transmembrane</keyword>
<keyword evidence="4" id="KW-1185">Reference proteome</keyword>
<gene>
    <name evidence="3" type="ORF">OM33_04685</name>
</gene>
<reference evidence="3 4" key="1">
    <citation type="submission" date="2014-11" db="EMBL/GenBank/DDBJ databases">
        <title>Complete Genome Sequence of Pseudoalteromonas sp. Strain OCN003 Isolated from Kaneohe Bay, Oahu, Hawaii.</title>
        <authorList>
            <person name="Beurmann S."/>
            <person name="Videau P."/>
            <person name="Ushijima B."/>
            <person name="Smith A.M."/>
            <person name="Aeby G.S."/>
            <person name="Callahan S.M."/>
            <person name="Belcaid M."/>
        </authorList>
    </citation>
    <scope>NUCLEOTIDE SEQUENCE [LARGE SCALE GENOMIC DNA]</scope>
    <source>
        <strain evidence="3 4">OCN003</strain>
    </source>
</reference>
<feature type="coiled-coil region" evidence="1">
    <location>
        <begin position="53"/>
        <end position="107"/>
    </location>
</feature>
<keyword evidence="2" id="KW-1133">Transmembrane helix</keyword>